<evidence type="ECO:0000256" key="5">
    <source>
        <dbReference type="ARBA" id="ARBA00023136"/>
    </source>
</evidence>
<keyword evidence="3 6" id="KW-0812">Transmembrane</keyword>
<feature type="transmembrane region" description="Helical" evidence="6">
    <location>
        <begin position="245"/>
        <end position="270"/>
    </location>
</feature>
<evidence type="ECO:0000256" key="1">
    <source>
        <dbReference type="ARBA" id="ARBA00004651"/>
    </source>
</evidence>
<evidence type="ECO:0000256" key="2">
    <source>
        <dbReference type="ARBA" id="ARBA00022475"/>
    </source>
</evidence>
<feature type="transmembrane region" description="Helical" evidence="6">
    <location>
        <begin position="43"/>
        <end position="65"/>
    </location>
</feature>
<keyword evidence="2" id="KW-1003">Cell membrane</keyword>
<dbReference type="RefSeq" id="WP_153652432.1">
    <property type="nucleotide sequence ID" value="NZ_CP045737.1"/>
</dbReference>
<evidence type="ECO:0000256" key="6">
    <source>
        <dbReference type="SAM" id="Phobius"/>
    </source>
</evidence>
<dbReference type="AlphaFoldDB" id="A0A5Q2MHJ2"/>
<evidence type="ECO:0000256" key="3">
    <source>
        <dbReference type="ARBA" id="ARBA00022692"/>
    </source>
</evidence>
<accession>A0A5Q2MHJ2</accession>
<name>A0A5Q2MHJ2_9ACTN</name>
<organism evidence="7 8">
    <name type="scientific">Aeromicrobium yanjiei</name>
    <dbReference type="NCBI Taxonomy" id="2662028"/>
    <lineage>
        <taxon>Bacteria</taxon>
        <taxon>Bacillati</taxon>
        <taxon>Actinomycetota</taxon>
        <taxon>Actinomycetes</taxon>
        <taxon>Propionibacteriales</taxon>
        <taxon>Nocardioidaceae</taxon>
        <taxon>Aeromicrobium</taxon>
    </lineage>
</organism>
<sequence>MRSARTTMTGGTLVAAGMMGMNIAVYGFNVVSARLLVPKEFGALTALFGIILVGTVSALGLQAVTARRIAVDPDHADEIISATLRVTLMVAGMVGLVVAVATLGLTPALKLGSYWPVVLCGAALVPLTIMGAQCGIAQGLERWGALTAIYLGNGIGRLVGGTIGLAVSATPTGAMVGLAVGSWLPVLAGARLMMGRSPGTAVISRRPLLREALLSTHALLAYFVLSNMDSLIARNRFDEHDSGLYASGLILAKAALFFPQFVSVVLFPNLARATTHHARLRAVSLVVAFGSVAVAATAVLPKVALILVGGDQYAEITDRLWLFAVAGSSLAVVHLLVFDALARHAHGIVVMIWVAVAAVLASAYGLGVGITGLVITMATVSAVLALVVYLAPLPSREPPQH</sequence>
<feature type="transmembrane region" description="Helical" evidence="6">
    <location>
        <begin position="207"/>
        <end position="225"/>
    </location>
</feature>
<feature type="transmembrane region" description="Helical" evidence="6">
    <location>
        <begin position="148"/>
        <end position="167"/>
    </location>
</feature>
<keyword evidence="8" id="KW-1185">Reference proteome</keyword>
<feature type="transmembrane region" description="Helical" evidence="6">
    <location>
        <begin position="345"/>
        <end position="364"/>
    </location>
</feature>
<dbReference type="KEGG" id="aef:GEV26_07185"/>
<feature type="transmembrane region" description="Helical" evidence="6">
    <location>
        <begin position="173"/>
        <end position="195"/>
    </location>
</feature>
<proteinExistence type="predicted"/>
<dbReference type="PANTHER" id="PTHR30250:SF11">
    <property type="entry name" value="O-ANTIGEN TRANSPORTER-RELATED"/>
    <property type="match status" value="1"/>
</dbReference>
<feature type="transmembrane region" description="Helical" evidence="6">
    <location>
        <begin position="12"/>
        <end position="37"/>
    </location>
</feature>
<keyword evidence="4 6" id="KW-1133">Transmembrane helix</keyword>
<feature type="transmembrane region" description="Helical" evidence="6">
    <location>
        <begin position="114"/>
        <end position="136"/>
    </location>
</feature>
<evidence type="ECO:0000256" key="4">
    <source>
        <dbReference type="ARBA" id="ARBA00022989"/>
    </source>
</evidence>
<comment type="subcellular location">
    <subcellularLocation>
        <location evidence="1">Cell membrane</location>
        <topology evidence="1">Multi-pass membrane protein</topology>
    </subcellularLocation>
</comment>
<protein>
    <submittedName>
        <fullName evidence="7">Polysaccharide biosynthesis protein</fullName>
    </submittedName>
</protein>
<feature type="transmembrane region" description="Helical" evidence="6">
    <location>
        <begin position="86"/>
        <end position="108"/>
    </location>
</feature>
<dbReference type="PANTHER" id="PTHR30250">
    <property type="entry name" value="PST FAMILY PREDICTED COLANIC ACID TRANSPORTER"/>
    <property type="match status" value="1"/>
</dbReference>
<gene>
    <name evidence="7" type="ORF">GEV26_07185</name>
</gene>
<dbReference type="InterPro" id="IPR050833">
    <property type="entry name" value="Poly_Biosynth_Transport"/>
</dbReference>
<keyword evidence="5 6" id="KW-0472">Membrane</keyword>
<evidence type="ECO:0000313" key="8">
    <source>
        <dbReference type="Proteomes" id="UP000392064"/>
    </source>
</evidence>
<feature type="transmembrane region" description="Helical" evidence="6">
    <location>
        <begin position="370"/>
        <end position="391"/>
    </location>
</feature>
<dbReference type="GO" id="GO:0005886">
    <property type="term" value="C:plasma membrane"/>
    <property type="evidence" value="ECO:0007669"/>
    <property type="project" value="UniProtKB-SubCell"/>
</dbReference>
<evidence type="ECO:0000313" key="7">
    <source>
        <dbReference type="EMBL" id="QGG41163.1"/>
    </source>
</evidence>
<feature type="transmembrane region" description="Helical" evidence="6">
    <location>
        <begin position="320"/>
        <end position="338"/>
    </location>
</feature>
<dbReference type="EMBL" id="CP045737">
    <property type="protein sequence ID" value="QGG41163.1"/>
    <property type="molecule type" value="Genomic_DNA"/>
</dbReference>
<dbReference type="Proteomes" id="UP000392064">
    <property type="component" value="Chromosome"/>
</dbReference>
<feature type="transmembrane region" description="Helical" evidence="6">
    <location>
        <begin position="282"/>
        <end position="308"/>
    </location>
</feature>
<reference evidence="7 8" key="1">
    <citation type="submission" date="2019-11" db="EMBL/GenBank/DDBJ databases">
        <authorList>
            <person name="Li J."/>
        </authorList>
    </citation>
    <scope>NUCLEOTIDE SEQUENCE [LARGE SCALE GENOMIC DNA]</scope>
    <source>
        <strain evidence="7 8">MF47</strain>
    </source>
</reference>